<evidence type="ECO:0000256" key="1">
    <source>
        <dbReference type="ARBA" id="ARBA00001946"/>
    </source>
</evidence>
<name>A0ABD3ANX5_9GENT</name>
<dbReference type="Proteomes" id="UP001630127">
    <property type="component" value="Unassembled WGS sequence"/>
</dbReference>
<organism evidence="6 7">
    <name type="scientific">Cinchona calisaya</name>
    <dbReference type="NCBI Taxonomy" id="153742"/>
    <lineage>
        <taxon>Eukaryota</taxon>
        <taxon>Viridiplantae</taxon>
        <taxon>Streptophyta</taxon>
        <taxon>Embryophyta</taxon>
        <taxon>Tracheophyta</taxon>
        <taxon>Spermatophyta</taxon>
        <taxon>Magnoliopsida</taxon>
        <taxon>eudicotyledons</taxon>
        <taxon>Gunneridae</taxon>
        <taxon>Pentapetalae</taxon>
        <taxon>asterids</taxon>
        <taxon>lamiids</taxon>
        <taxon>Gentianales</taxon>
        <taxon>Rubiaceae</taxon>
        <taxon>Cinchonoideae</taxon>
        <taxon>Cinchoneae</taxon>
        <taxon>Cinchona</taxon>
    </lineage>
</organism>
<dbReference type="EMBL" id="JBJUIK010000003">
    <property type="protein sequence ID" value="KAL3532871.1"/>
    <property type="molecule type" value="Genomic_DNA"/>
</dbReference>
<keyword evidence="3" id="KW-0808">Transferase</keyword>
<comment type="cofactor">
    <cofactor evidence="1">
        <name>Mg(2+)</name>
        <dbReference type="ChEBI" id="CHEBI:18420"/>
    </cofactor>
</comment>
<evidence type="ECO:0000256" key="5">
    <source>
        <dbReference type="ARBA" id="ARBA00023052"/>
    </source>
</evidence>
<evidence type="ECO:0000313" key="6">
    <source>
        <dbReference type="EMBL" id="KAL3532871.1"/>
    </source>
</evidence>
<dbReference type="AlphaFoldDB" id="A0ABD3ANX5"/>
<dbReference type="InterPro" id="IPR029061">
    <property type="entry name" value="THDP-binding"/>
</dbReference>
<proteinExistence type="predicted"/>
<evidence type="ECO:0000313" key="7">
    <source>
        <dbReference type="Proteomes" id="UP001630127"/>
    </source>
</evidence>
<evidence type="ECO:0000256" key="3">
    <source>
        <dbReference type="ARBA" id="ARBA00022679"/>
    </source>
</evidence>
<dbReference type="GO" id="GO:0016740">
    <property type="term" value="F:transferase activity"/>
    <property type="evidence" value="ECO:0007669"/>
    <property type="project" value="UniProtKB-KW"/>
</dbReference>
<comment type="caution">
    <text evidence="6">The sequence shown here is derived from an EMBL/GenBank/DDBJ whole genome shotgun (WGS) entry which is preliminary data.</text>
</comment>
<dbReference type="Gene3D" id="3.40.50.970">
    <property type="match status" value="1"/>
</dbReference>
<dbReference type="InterPro" id="IPR005477">
    <property type="entry name" value="Dxylulose-5-P_synthase"/>
</dbReference>
<comment type="subunit">
    <text evidence="2">Homodimer.</text>
</comment>
<dbReference type="PANTHER" id="PTHR43322:SF6">
    <property type="entry name" value="1-DEOXY-D-XYLULOSE-5-PHOSPHATE SYNTHASE"/>
    <property type="match status" value="1"/>
</dbReference>
<accession>A0ABD3ANX5</accession>
<dbReference type="SUPFAM" id="SSF52518">
    <property type="entry name" value="Thiamin diphosphate-binding fold (THDP-binding)"/>
    <property type="match status" value="1"/>
</dbReference>
<reference evidence="6 7" key="1">
    <citation type="submission" date="2024-11" db="EMBL/GenBank/DDBJ databases">
        <title>A near-complete genome assembly of Cinchona calisaya.</title>
        <authorList>
            <person name="Lian D.C."/>
            <person name="Zhao X.W."/>
            <person name="Wei L."/>
        </authorList>
    </citation>
    <scope>NUCLEOTIDE SEQUENCE [LARGE SCALE GENOMIC DNA]</scope>
    <source>
        <tissue evidence="6">Nenye</tissue>
    </source>
</reference>
<evidence type="ECO:0000256" key="4">
    <source>
        <dbReference type="ARBA" id="ARBA00022842"/>
    </source>
</evidence>
<protein>
    <recommendedName>
        <fullName evidence="8">1-deoxy-D-xylulose-5-phosphate synthase</fullName>
    </recommendedName>
</protein>
<dbReference type="Pfam" id="PF13292">
    <property type="entry name" value="DXP_synthase_N"/>
    <property type="match status" value="1"/>
</dbReference>
<evidence type="ECO:0008006" key="8">
    <source>
        <dbReference type="Google" id="ProtNLM"/>
    </source>
</evidence>
<keyword evidence="7" id="KW-1185">Reference proteome</keyword>
<gene>
    <name evidence="6" type="ORF">ACH5RR_006392</name>
</gene>
<keyword evidence="5" id="KW-0786">Thiamine pyrophosphate</keyword>
<dbReference type="PANTHER" id="PTHR43322">
    <property type="entry name" value="1-D-DEOXYXYLULOSE 5-PHOSPHATE SYNTHASE-RELATED"/>
    <property type="match status" value="1"/>
</dbReference>
<sequence length="219" mass="23911">MASASCGVLMRANFHPLLQSKDGLSSPSLLASTNIPFIHTNKPVKFNGVVAAHKENNATEESDNVLDKTRENGKQKSALNFTGEKPSTPILDTINYPIHIKKLSIEELGRLADELREEIVYTVSKTGGHLSASLGVAELTVALHYVFNTPEDKIIWDVGHQTYSHKILTGRRSRMHTIRQTCGLAGFTKRDESVHDAFGAGHSSTSISAGLGMVLEEIY</sequence>
<evidence type="ECO:0000256" key="2">
    <source>
        <dbReference type="ARBA" id="ARBA00011738"/>
    </source>
</evidence>
<keyword evidence="4" id="KW-0460">Magnesium</keyword>